<dbReference type="InterPro" id="IPR036663">
    <property type="entry name" value="Fumarylacetoacetase_C_sf"/>
</dbReference>
<proteinExistence type="predicted"/>
<dbReference type="RefSeq" id="WP_144279016.1">
    <property type="nucleotide sequence ID" value="NZ_CP041730.1"/>
</dbReference>
<evidence type="ECO:0000313" key="3">
    <source>
        <dbReference type="EMBL" id="QDQ27623.1"/>
    </source>
</evidence>
<reference evidence="4" key="1">
    <citation type="submission" date="2019-07" db="EMBL/GenBank/DDBJ databases">
        <title>Chitinimonas sp. nov., isolated from Ny-Alesund, arctica soil.</title>
        <authorList>
            <person name="Xu Q."/>
            <person name="Peng F."/>
        </authorList>
    </citation>
    <scope>NUCLEOTIDE SEQUENCE [LARGE SCALE GENOMIC DNA]</scope>
    <source>
        <strain evidence="4">R3-44</strain>
    </source>
</reference>
<dbReference type="Proteomes" id="UP000317550">
    <property type="component" value="Chromosome"/>
</dbReference>
<dbReference type="Pfam" id="PF01557">
    <property type="entry name" value="FAA_hydrolase"/>
    <property type="match status" value="1"/>
</dbReference>
<dbReference type="InterPro" id="IPR011234">
    <property type="entry name" value="Fumarylacetoacetase-like_C"/>
</dbReference>
<keyword evidence="4" id="KW-1185">Reference proteome</keyword>
<gene>
    <name evidence="3" type="ORF">FNU76_15395</name>
</gene>
<name>A0A516SHK4_9NEIS</name>
<sequence>MPSIFFNDGREIAVGNIFCIGRNYAAHAAELGNRVEPEPVVFLKPTSALLQVGQAIQLPDFSSDVHHEAELVLAIGRGGKRIDRASALDHVAGYGMGLDLTARDLQTAAKQGGLPWTLSKGFDGSACVSHFVPASALPKPDESSFSLEVNGELRQRGDCRLMVYDIPFLIEYLSTRFSLQAGDLIYTGTPAGVAALRSGDSLLLKLDGLIEAHFDVA</sequence>
<keyword evidence="3" id="KW-0378">Hydrolase</keyword>
<protein>
    <submittedName>
        <fullName evidence="3">Fumarylacetoacetate hydrolase family protein</fullName>
    </submittedName>
</protein>
<dbReference type="SUPFAM" id="SSF56529">
    <property type="entry name" value="FAH"/>
    <property type="match status" value="1"/>
</dbReference>
<feature type="domain" description="Fumarylacetoacetase-like C-terminal" evidence="2">
    <location>
        <begin position="17"/>
        <end position="212"/>
    </location>
</feature>
<accession>A0A516SHK4</accession>
<evidence type="ECO:0000313" key="4">
    <source>
        <dbReference type="Proteomes" id="UP000317550"/>
    </source>
</evidence>
<evidence type="ECO:0000256" key="1">
    <source>
        <dbReference type="ARBA" id="ARBA00022723"/>
    </source>
</evidence>
<dbReference type="GO" id="GO:0046872">
    <property type="term" value="F:metal ion binding"/>
    <property type="evidence" value="ECO:0007669"/>
    <property type="project" value="UniProtKB-KW"/>
</dbReference>
<dbReference type="OrthoDB" id="9805307at2"/>
<dbReference type="KEGG" id="cari:FNU76_15395"/>
<keyword evidence="1" id="KW-0479">Metal-binding</keyword>
<dbReference type="PANTHER" id="PTHR11820">
    <property type="entry name" value="ACYLPYRUVASE"/>
    <property type="match status" value="1"/>
</dbReference>
<organism evidence="3 4">
    <name type="scientific">Chitinimonas arctica</name>
    <dbReference type="NCBI Taxonomy" id="2594795"/>
    <lineage>
        <taxon>Bacteria</taxon>
        <taxon>Pseudomonadati</taxon>
        <taxon>Pseudomonadota</taxon>
        <taxon>Betaproteobacteria</taxon>
        <taxon>Neisseriales</taxon>
        <taxon>Chitinibacteraceae</taxon>
        <taxon>Chitinimonas</taxon>
    </lineage>
</organism>
<dbReference type="PANTHER" id="PTHR11820:SF7">
    <property type="entry name" value="ACYLPYRUVASE FAHD1, MITOCHONDRIAL"/>
    <property type="match status" value="1"/>
</dbReference>
<evidence type="ECO:0000259" key="2">
    <source>
        <dbReference type="Pfam" id="PF01557"/>
    </source>
</evidence>
<dbReference type="GO" id="GO:0018773">
    <property type="term" value="F:acetylpyruvate hydrolase activity"/>
    <property type="evidence" value="ECO:0007669"/>
    <property type="project" value="TreeGrafter"/>
</dbReference>
<dbReference type="EMBL" id="CP041730">
    <property type="protein sequence ID" value="QDQ27623.1"/>
    <property type="molecule type" value="Genomic_DNA"/>
</dbReference>
<dbReference type="Gene3D" id="3.90.850.10">
    <property type="entry name" value="Fumarylacetoacetase-like, C-terminal domain"/>
    <property type="match status" value="1"/>
</dbReference>
<dbReference type="AlphaFoldDB" id="A0A516SHK4"/>